<gene>
    <name evidence="2" type="ORF">GMARGA_LOCUS12200</name>
</gene>
<feature type="region of interest" description="Disordered" evidence="1">
    <location>
        <begin position="1"/>
        <end position="78"/>
    </location>
</feature>
<feature type="compositionally biased region" description="Basic and acidic residues" evidence="1">
    <location>
        <begin position="28"/>
        <end position="49"/>
    </location>
</feature>
<keyword evidence="3" id="KW-1185">Reference proteome</keyword>
<dbReference type="EMBL" id="CAJVQB010007382">
    <property type="protein sequence ID" value="CAG8702286.1"/>
    <property type="molecule type" value="Genomic_DNA"/>
</dbReference>
<comment type="caution">
    <text evidence="2">The sequence shown here is derived from an EMBL/GenBank/DDBJ whole genome shotgun (WGS) entry which is preliminary data.</text>
</comment>
<feature type="compositionally biased region" description="Basic and acidic residues" evidence="1">
    <location>
        <begin position="61"/>
        <end position="78"/>
    </location>
</feature>
<sequence length="78" mass="8702">MSITRHKSQKGLTAYECSKSVMQHKAPGNHDDGKAPHDHEAPSGHENPKESSNILAKRNRNILEKNSQKNEVKGVKMD</sequence>
<proteinExistence type="predicted"/>
<dbReference type="Proteomes" id="UP000789901">
    <property type="component" value="Unassembled WGS sequence"/>
</dbReference>
<accession>A0ABN7V0V3</accession>
<evidence type="ECO:0000313" key="3">
    <source>
        <dbReference type="Proteomes" id="UP000789901"/>
    </source>
</evidence>
<protein>
    <submittedName>
        <fullName evidence="2">3435_t:CDS:1</fullName>
    </submittedName>
</protein>
<organism evidence="2 3">
    <name type="scientific">Gigaspora margarita</name>
    <dbReference type="NCBI Taxonomy" id="4874"/>
    <lineage>
        <taxon>Eukaryota</taxon>
        <taxon>Fungi</taxon>
        <taxon>Fungi incertae sedis</taxon>
        <taxon>Mucoromycota</taxon>
        <taxon>Glomeromycotina</taxon>
        <taxon>Glomeromycetes</taxon>
        <taxon>Diversisporales</taxon>
        <taxon>Gigasporaceae</taxon>
        <taxon>Gigaspora</taxon>
    </lineage>
</organism>
<name>A0ABN7V0V3_GIGMA</name>
<evidence type="ECO:0000313" key="2">
    <source>
        <dbReference type="EMBL" id="CAG8702286.1"/>
    </source>
</evidence>
<reference evidence="2 3" key="1">
    <citation type="submission" date="2021-06" db="EMBL/GenBank/DDBJ databases">
        <authorList>
            <person name="Kallberg Y."/>
            <person name="Tangrot J."/>
            <person name="Rosling A."/>
        </authorList>
    </citation>
    <scope>NUCLEOTIDE SEQUENCE [LARGE SCALE GENOMIC DNA]</scope>
    <source>
        <strain evidence="2 3">120-4 pot B 10/14</strain>
    </source>
</reference>
<evidence type="ECO:0000256" key="1">
    <source>
        <dbReference type="SAM" id="MobiDB-lite"/>
    </source>
</evidence>
<feature type="non-terminal residue" evidence="2">
    <location>
        <position position="78"/>
    </location>
</feature>